<dbReference type="PROSITE" id="PS51186">
    <property type="entry name" value="GNAT"/>
    <property type="match status" value="1"/>
</dbReference>
<keyword evidence="1 4" id="KW-0808">Transferase</keyword>
<evidence type="ECO:0000259" key="3">
    <source>
        <dbReference type="PROSITE" id="PS51186"/>
    </source>
</evidence>
<accession>A0A7X3IG95</accession>
<feature type="domain" description="N-acetyltransferase" evidence="3">
    <location>
        <begin position="4"/>
        <end position="167"/>
    </location>
</feature>
<name>A0A7X3IG95_9BACL</name>
<dbReference type="RefSeq" id="WP_160496804.1">
    <property type="nucleotide sequence ID" value="NZ_WUBI01000001.1"/>
</dbReference>
<dbReference type="InterPro" id="IPR000182">
    <property type="entry name" value="GNAT_dom"/>
</dbReference>
<dbReference type="PANTHER" id="PTHR43800">
    <property type="entry name" value="PEPTIDYL-LYSINE N-ACETYLTRANSFERASE YJAB"/>
    <property type="match status" value="1"/>
</dbReference>
<dbReference type="EMBL" id="WUBI01000001">
    <property type="protein sequence ID" value="MWV43285.1"/>
    <property type="molecule type" value="Genomic_DNA"/>
</dbReference>
<evidence type="ECO:0000313" key="4">
    <source>
        <dbReference type="EMBL" id="MWV43285.1"/>
    </source>
</evidence>
<keyword evidence="5" id="KW-1185">Reference proteome</keyword>
<dbReference type="PANTHER" id="PTHR43800:SF1">
    <property type="entry name" value="PEPTIDYL-LYSINE N-ACETYLTRANSFERASE YJAB"/>
    <property type="match status" value="1"/>
</dbReference>
<proteinExistence type="predicted"/>
<comment type="caution">
    <text evidence="4">The sequence shown here is derived from an EMBL/GenBank/DDBJ whole genome shotgun (WGS) entry which is preliminary data.</text>
</comment>
<evidence type="ECO:0000313" key="5">
    <source>
        <dbReference type="Proteomes" id="UP000460318"/>
    </source>
</evidence>
<evidence type="ECO:0000256" key="2">
    <source>
        <dbReference type="ARBA" id="ARBA00023315"/>
    </source>
</evidence>
<evidence type="ECO:0000256" key="1">
    <source>
        <dbReference type="ARBA" id="ARBA00022679"/>
    </source>
</evidence>
<keyword evidence="2" id="KW-0012">Acyltransferase</keyword>
<reference evidence="4 5" key="1">
    <citation type="submission" date="2019-12" db="EMBL/GenBank/DDBJ databases">
        <title>Paenibacillus sp. nov., an endophytic bacterium isolated from the stem of Dendrobium.</title>
        <authorList>
            <person name="Zhao R."/>
        </authorList>
    </citation>
    <scope>NUCLEOTIDE SEQUENCE [LARGE SCALE GENOMIC DNA]</scope>
    <source>
        <strain evidence="4 5">HJL G12</strain>
    </source>
</reference>
<dbReference type="Pfam" id="PF00583">
    <property type="entry name" value="Acetyltransf_1"/>
    <property type="match status" value="1"/>
</dbReference>
<dbReference type="CDD" id="cd04301">
    <property type="entry name" value="NAT_SF"/>
    <property type="match status" value="1"/>
</dbReference>
<dbReference type="GO" id="GO:0016747">
    <property type="term" value="F:acyltransferase activity, transferring groups other than amino-acyl groups"/>
    <property type="evidence" value="ECO:0007669"/>
    <property type="project" value="InterPro"/>
</dbReference>
<organism evidence="4 5">
    <name type="scientific">Paenibacillus dendrobii</name>
    <dbReference type="NCBI Taxonomy" id="2691084"/>
    <lineage>
        <taxon>Bacteria</taxon>
        <taxon>Bacillati</taxon>
        <taxon>Bacillota</taxon>
        <taxon>Bacilli</taxon>
        <taxon>Bacillales</taxon>
        <taxon>Paenibacillaceae</taxon>
        <taxon>Paenibacillus</taxon>
    </lineage>
</organism>
<sequence>MVQWIVRAAENKDIHRLAKVHVDSWLTTYRGIVPDSYLDNMKLASRIELWTRVLDPSNETTTFVLENPAGEVAGFINGGLCRDQELDIEAEVYSLYLLQEAQGKGHGRTLMQRMIECFLQQGYGSMLVWVLEENPALHFYEKMGGQFLMRDDIQIGGESLQEICLEWRSLGR</sequence>
<dbReference type="AlphaFoldDB" id="A0A7X3IG95"/>
<gene>
    <name evidence="4" type="ORF">GRF59_06535</name>
</gene>
<dbReference type="SUPFAM" id="SSF55729">
    <property type="entry name" value="Acyl-CoA N-acyltransferases (Nat)"/>
    <property type="match status" value="1"/>
</dbReference>
<dbReference type="InterPro" id="IPR016181">
    <property type="entry name" value="Acyl_CoA_acyltransferase"/>
</dbReference>
<dbReference type="Proteomes" id="UP000460318">
    <property type="component" value="Unassembled WGS sequence"/>
</dbReference>
<protein>
    <submittedName>
        <fullName evidence="4">GNAT family N-acetyltransferase</fullName>
    </submittedName>
</protein>
<dbReference type="Gene3D" id="3.40.630.30">
    <property type="match status" value="1"/>
</dbReference>